<name>A0A9W7D0T4_9STRA</name>
<gene>
    <name evidence="5" type="ORF">Pfra01_001877400</name>
</gene>
<dbReference type="SUPFAM" id="SSF56112">
    <property type="entry name" value="Protein kinase-like (PK-like)"/>
    <property type="match status" value="1"/>
</dbReference>
<feature type="domain" description="Protein kinase" evidence="4">
    <location>
        <begin position="406"/>
        <end position="683"/>
    </location>
</feature>
<dbReference type="Pfam" id="PF12796">
    <property type="entry name" value="Ank_2"/>
    <property type="match status" value="3"/>
</dbReference>
<dbReference type="InterPro" id="IPR002110">
    <property type="entry name" value="Ankyrin_rpt"/>
</dbReference>
<accession>A0A9W7D0T4</accession>
<dbReference type="PROSITE" id="PS50088">
    <property type="entry name" value="ANK_REPEAT"/>
    <property type="match status" value="3"/>
</dbReference>
<evidence type="ECO:0000313" key="6">
    <source>
        <dbReference type="Proteomes" id="UP001165121"/>
    </source>
</evidence>
<sequence length="703" mass="76483">MTISASMTLTFTLERYEGRGREQVRRGRDGRAQLIVEQGGELDVNNELMKVVEHGYLEVVRFLVEECNADINAKNDGGLTALMMAIGEGRLDVARYLVKECGSDANAKANGDFTALVYAVFSGRLDVVRFLAEDCGADVNVNNKYAGTALMLAAEEGYLDVVRFLIKDCGANVDVKANNGDTALMRAAGGGRLDVVLFLIKDAGADVNLKDNNGDTALMRATGGGDLDVVRFLIKDCVADIDVKDHNGGTALMRAAGGGHLDVVRFLIKDCCADVNVKDDNGGTALMRAARGVYLNVVGFLFKDCGAGVNVKDDNGDTALMRAAEGGHLDVVRFLIKDSDADVNTKNNDGVSAIRIAADHGHTDIVGGLTPFVLPQRQMPTSDTWKDLSNVSTAESLSSYIPPTEVEVGAFYEQGNFGGNFQAKWLDADAVAKLFIPDASHGTLEQEVCLWQQLRHPNVLKLYGICQAGPSVNLFVCEYASLGSLADYVKEYYDDEKPPLIWKYLYEAALGLEYLHERGVVHGDLRCRNILVGSDGLAKLSNFGLAGFTSKSSSFSNVVWPMRWQAPEVLEGNAPSRESDVYSLGMCILEAESGEVPWCRDNAARTRETKMKWNGSGHGIATYDINDPNSPEPDLYFFDPDHSSFVQSTRELVLQMCRQDPHERPSLASIACKLECLAMEESLGSSQPELVPAFTFDDYLTGE</sequence>
<dbReference type="PROSITE" id="PS50297">
    <property type="entry name" value="ANK_REP_REGION"/>
    <property type="match status" value="3"/>
</dbReference>
<evidence type="ECO:0000259" key="4">
    <source>
        <dbReference type="PROSITE" id="PS50011"/>
    </source>
</evidence>
<dbReference type="PANTHER" id="PTHR24188">
    <property type="entry name" value="ANKYRIN REPEAT PROTEIN"/>
    <property type="match status" value="1"/>
</dbReference>
<dbReference type="Gene3D" id="1.25.40.20">
    <property type="entry name" value="Ankyrin repeat-containing domain"/>
    <property type="match status" value="4"/>
</dbReference>
<dbReference type="PROSITE" id="PS50011">
    <property type="entry name" value="PROTEIN_KINASE_DOM"/>
    <property type="match status" value="1"/>
</dbReference>
<dbReference type="InterPro" id="IPR036770">
    <property type="entry name" value="Ankyrin_rpt-contain_sf"/>
</dbReference>
<dbReference type="SMART" id="SM00220">
    <property type="entry name" value="S_TKc"/>
    <property type="match status" value="1"/>
</dbReference>
<dbReference type="Proteomes" id="UP001165121">
    <property type="component" value="Unassembled WGS sequence"/>
</dbReference>
<evidence type="ECO:0000256" key="1">
    <source>
        <dbReference type="ARBA" id="ARBA00022737"/>
    </source>
</evidence>
<keyword evidence="6" id="KW-1185">Reference proteome</keyword>
<dbReference type="InterPro" id="IPR000719">
    <property type="entry name" value="Prot_kinase_dom"/>
</dbReference>
<feature type="repeat" description="ANK" evidence="3">
    <location>
        <begin position="247"/>
        <end position="269"/>
    </location>
</feature>
<comment type="caution">
    <text evidence="5">The sequence shown here is derived from an EMBL/GenBank/DDBJ whole genome shotgun (WGS) entry which is preliminary data.</text>
</comment>
<dbReference type="SMART" id="SM00248">
    <property type="entry name" value="ANK"/>
    <property type="match status" value="10"/>
</dbReference>
<dbReference type="PROSITE" id="PS00109">
    <property type="entry name" value="PROTEIN_KINASE_TYR"/>
    <property type="match status" value="1"/>
</dbReference>
<dbReference type="Gene3D" id="1.10.510.10">
    <property type="entry name" value="Transferase(Phosphotransferase) domain 1"/>
    <property type="match status" value="1"/>
</dbReference>
<dbReference type="InterPro" id="IPR008266">
    <property type="entry name" value="Tyr_kinase_AS"/>
</dbReference>
<dbReference type="GO" id="GO:0004672">
    <property type="term" value="F:protein kinase activity"/>
    <property type="evidence" value="ECO:0007669"/>
    <property type="project" value="InterPro"/>
</dbReference>
<dbReference type="GO" id="GO:0005524">
    <property type="term" value="F:ATP binding"/>
    <property type="evidence" value="ECO:0007669"/>
    <property type="project" value="InterPro"/>
</dbReference>
<dbReference type="AlphaFoldDB" id="A0A9W7D0T4"/>
<evidence type="ECO:0000256" key="2">
    <source>
        <dbReference type="ARBA" id="ARBA00023043"/>
    </source>
</evidence>
<evidence type="ECO:0000256" key="3">
    <source>
        <dbReference type="PROSITE-ProRule" id="PRU00023"/>
    </source>
</evidence>
<protein>
    <submittedName>
        <fullName evidence="5">Unnamed protein product</fullName>
    </submittedName>
</protein>
<dbReference type="PANTHER" id="PTHR24188:SF29">
    <property type="entry name" value="GH09064P"/>
    <property type="match status" value="1"/>
</dbReference>
<proteinExistence type="predicted"/>
<organism evidence="5 6">
    <name type="scientific">Phytophthora fragariaefolia</name>
    <dbReference type="NCBI Taxonomy" id="1490495"/>
    <lineage>
        <taxon>Eukaryota</taxon>
        <taxon>Sar</taxon>
        <taxon>Stramenopiles</taxon>
        <taxon>Oomycota</taxon>
        <taxon>Peronosporomycetes</taxon>
        <taxon>Peronosporales</taxon>
        <taxon>Peronosporaceae</taxon>
        <taxon>Phytophthora</taxon>
    </lineage>
</organism>
<keyword evidence="1" id="KW-0677">Repeat</keyword>
<dbReference type="Pfam" id="PF00069">
    <property type="entry name" value="Pkinase"/>
    <property type="match status" value="1"/>
</dbReference>
<dbReference type="InterPro" id="IPR011009">
    <property type="entry name" value="Kinase-like_dom_sf"/>
</dbReference>
<reference evidence="5" key="1">
    <citation type="submission" date="2023-04" db="EMBL/GenBank/DDBJ databases">
        <title>Phytophthora fragariaefolia NBRC 109709.</title>
        <authorList>
            <person name="Ichikawa N."/>
            <person name="Sato H."/>
            <person name="Tonouchi N."/>
        </authorList>
    </citation>
    <scope>NUCLEOTIDE SEQUENCE</scope>
    <source>
        <strain evidence="5">NBRC 109709</strain>
    </source>
</reference>
<evidence type="ECO:0000313" key="5">
    <source>
        <dbReference type="EMBL" id="GMF48518.1"/>
    </source>
</evidence>
<feature type="repeat" description="ANK" evidence="3">
    <location>
        <begin position="315"/>
        <end position="348"/>
    </location>
</feature>
<feature type="repeat" description="ANK" evidence="3">
    <location>
        <begin position="179"/>
        <end position="212"/>
    </location>
</feature>
<dbReference type="SUPFAM" id="SSF48403">
    <property type="entry name" value="Ankyrin repeat"/>
    <property type="match status" value="1"/>
</dbReference>
<keyword evidence="2 3" id="KW-0040">ANK repeat</keyword>
<dbReference type="EMBL" id="BSXT01002376">
    <property type="protein sequence ID" value="GMF48518.1"/>
    <property type="molecule type" value="Genomic_DNA"/>
</dbReference>
<dbReference type="OrthoDB" id="125266at2759"/>
<dbReference type="Pfam" id="PF00023">
    <property type="entry name" value="Ank"/>
    <property type="match status" value="1"/>
</dbReference>